<evidence type="ECO:0000256" key="9">
    <source>
        <dbReference type="SAM" id="MobiDB-lite"/>
    </source>
</evidence>
<organism evidence="11 12">
    <name type="scientific">Exidia glandulosa HHB12029</name>
    <dbReference type="NCBI Taxonomy" id="1314781"/>
    <lineage>
        <taxon>Eukaryota</taxon>
        <taxon>Fungi</taxon>
        <taxon>Dikarya</taxon>
        <taxon>Basidiomycota</taxon>
        <taxon>Agaricomycotina</taxon>
        <taxon>Agaricomycetes</taxon>
        <taxon>Auriculariales</taxon>
        <taxon>Exidiaceae</taxon>
        <taxon>Exidia</taxon>
    </lineage>
</organism>
<feature type="compositionally biased region" description="Low complexity" evidence="9">
    <location>
        <begin position="451"/>
        <end position="468"/>
    </location>
</feature>
<dbReference type="PANTHER" id="PTHR24058">
    <property type="entry name" value="DUAL SPECIFICITY PROTEIN KINASE"/>
    <property type="match status" value="1"/>
</dbReference>
<dbReference type="InterPro" id="IPR050494">
    <property type="entry name" value="Ser_Thr_dual-spec_kinase"/>
</dbReference>
<accession>A0A165H8U0</accession>
<sequence length="480" mass="54140">MSNPLAEVLSSQGVASLSDYEREEINQYPAVYYYGNIKDKKPATRDHSQFNYSYDDDRGDYQVINHDHLAYRYEIMGTLGKGSFGQVLDCRDHCTGNSVAIKIIRNKQRFHHQALVEIKILDNLKKWDPDEKHHVIKMQEYFYFRNHLCIAMELLSINLYELIKANGFVGFSTNLIRRFTTQMLSSLALMRHHRVVHCDLKPENVLLRHPAKSGIKVIDFGSSCFEHEKVYTYIQSRFYRSPEVILGMNYSMAIDMWSLGCILAELYTGYPIFPGENEQEQLACIMEVLGVPDKDIIRRSSRQKLFFDASGAPRPVVNSKGRRRRPGSKSLADVLKCQDEVFIDFIAKCLMWDPERRLKPALAMRHPFVAGTRRGVKPTSPAPTSGSRSLLSSSSSRRSAITDTPKKVPETPKKPTISGPTPLTARSSHRTTGTGSSVPPTPIASTVSGGSRTYRSSQPSSTYSLSSRHISGTVNGYSVR</sequence>
<dbReference type="FunCoup" id="A0A165H8U0">
    <property type="interactions" value="376"/>
</dbReference>
<feature type="compositionally biased region" description="Low complexity" evidence="9">
    <location>
        <begin position="385"/>
        <end position="403"/>
    </location>
</feature>
<evidence type="ECO:0000256" key="5">
    <source>
        <dbReference type="ARBA" id="ARBA00022777"/>
    </source>
</evidence>
<dbReference type="Proteomes" id="UP000077266">
    <property type="component" value="Unassembled WGS sequence"/>
</dbReference>
<feature type="region of interest" description="Disordered" evidence="9">
    <location>
        <begin position="372"/>
        <end position="480"/>
    </location>
</feature>
<dbReference type="InterPro" id="IPR008271">
    <property type="entry name" value="Ser/Thr_kinase_AS"/>
</dbReference>
<feature type="domain" description="Protein kinase" evidence="10">
    <location>
        <begin position="73"/>
        <end position="369"/>
    </location>
</feature>
<evidence type="ECO:0000256" key="7">
    <source>
        <dbReference type="PROSITE-ProRule" id="PRU10141"/>
    </source>
</evidence>
<dbReference type="InterPro" id="IPR000719">
    <property type="entry name" value="Prot_kinase_dom"/>
</dbReference>
<comment type="similarity">
    <text evidence="1">Belongs to the protein kinase superfamily. CMGC Ser/Thr protein kinase family. MNB/DYRK subfamily.</text>
</comment>
<evidence type="ECO:0000313" key="12">
    <source>
        <dbReference type="Proteomes" id="UP000077266"/>
    </source>
</evidence>
<evidence type="ECO:0000259" key="10">
    <source>
        <dbReference type="PROSITE" id="PS50011"/>
    </source>
</evidence>
<dbReference type="AlphaFoldDB" id="A0A165H8U0"/>
<name>A0A165H8U0_EXIGL</name>
<dbReference type="GO" id="GO:0004674">
    <property type="term" value="F:protein serine/threonine kinase activity"/>
    <property type="evidence" value="ECO:0007669"/>
    <property type="project" value="UniProtKB-KW"/>
</dbReference>
<keyword evidence="3" id="KW-0808">Transferase</keyword>
<dbReference type="FunFam" id="1.10.510.10:FF:000112">
    <property type="entry name" value="Putative dual specificity tyrosine-phosphorylation-regulated kinase 2"/>
    <property type="match status" value="1"/>
</dbReference>
<dbReference type="CDD" id="cd14210">
    <property type="entry name" value="PKc_DYRK"/>
    <property type="match status" value="1"/>
</dbReference>
<dbReference type="InParanoid" id="A0A165H8U0"/>
<feature type="compositionally biased region" description="Low complexity" evidence="9">
    <location>
        <begin position="424"/>
        <end position="438"/>
    </location>
</feature>
<dbReference type="SMART" id="SM00220">
    <property type="entry name" value="S_TKc"/>
    <property type="match status" value="1"/>
</dbReference>
<reference evidence="11 12" key="1">
    <citation type="journal article" date="2016" name="Mol. Biol. Evol.">
        <title>Comparative Genomics of Early-Diverging Mushroom-Forming Fungi Provides Insights into the Origins of Lignocellulose Decay Capabilities.</title>
        <authorList>
            <person name="Nagy L.G."/>
            <person name="Riley R."/>
            <person name="Tritt A."/>
            <person name="Adam C."/>
            <person name="Daum C."/>
            <person name="Floudas D."/>
            <person name="Sun H."/>
            <person name="Yadav J.S."/>
            <person name="Pangilinan J."/>
            <person name="Larsson K.H."/>
            <person name="Matsuura K."/>
            <person name="Barry K."/>
            <person name="Labutti K."/>
            <person name="Kuo R."/>
            <person name="Ohm R.A."/>
            <person name="Bhattacharya S.S."/>
            <person name="Shirouzu T."/>
            <person name="Yoshinaga Y."/>
            <person name="Martin F.M."/>
            <person name="Grigoriev I.V."/>
            <person name="Hibbett D.S."/>
        </authorList>
    </citation>
    <scope>NUCLEOTIDE SEQUENCE [LARGE SCALE GENOMIC DNA]</scope>
    <source>
        <strain evidence="11 12">HHB12029</strain>
    </source>
</reference>
<dbReference type="STRING" id="1314781.A0A165H8U0"/>
<feature type="compositionally biased region" description="Polar residues" evidence="9">
    <location>
        <begin position="469"/>
        <end position="480"/>
    </location>
</feature>
<keyword evidence="6 7" id="KW-0067">ATP-binding</keyword>
<evidence type="ECO:0000256" key="4">
    <source>
        <dbReference type="ARBA" id="ARBA00022741"/>
    </source>
</evidence>
<proteinExistence type="inferred from homology"/>
<dbReference type="Gene3D" id="3.30.200.20">
    <property type="entry name" value="Phosphorylase Kinase, domain 1"/>
    <property type="match status" value="1"/>
</dbReference>
<gene>
    <name evidence="11" type="ORF">EXIGLDRAFT_615444</name>
</gene>
<dbReference type="PANTHER" id="PTHR24058:SF22">
    <property type="entry name" value="DUAL SPECIFICITY TYROSINE-PHOSPHORYLATION-REGULATED KINASE 4"/>
    <property type="match status" value="1"/>
</dbReference>
<keyword evidence="4 7" id="KW-0547">Nucleotide-binding</keyword>
<dbReference type="GO" id="GO:0005524">
    <property type="term" value="F:ATP binding"/>
    <property type="evidence" value="ECO:0007669"/>
    <property type="project" value="UniProtKB-UniRule"/>
</dbReference>
<protein>
    <submittedName>
        <fullName evidence="11">Kinase-like protein</fullName>
    </submittedName>
</protein>
<dbReference type="SUPFAM" id="SSF56112">
    <property type="entry name" value="Protein kinase-like (PK-like)"/>
    <property type="match status" value="1"/>
</dbReference>
<dbReference type="PROSITE" id="PS50011">
    <property type="entry name" value="PROTEIN_KINASE_DOM"/>
    <property type="match status" value="1"/>
</dbReference>
<dbReference type="EMBL" id="KV426024">
    <property type="protein sequence ID" value="KZV91616.1"/>
    <property type="molecule type" value="Genomic_DNA"/>
</dbReference>
<evidence type="ECO:0000256" key="8">
    <source>
        <dbReference type="RuleBase" id="RU000304"/>
    </source>
</evidence>
<dbReference type="GO" id="GO:0005737">
    <property type="term" value="C:cytoplasm"/>
    <property type="evidence" value="ECO:0007669"/>
    <property type="project" value="TreeGrafter"/>
</dbReference>
<dbReference type="InterPro" id="IPR017441">
    <property type="entry name" value="Protein_kinase_ATP_BS"/>
</dbReference>
<dbReference type="Gene3D" id="1.10.510.10">
    <property type="entry name" value="Transferase(Phosphotransferase) domain 1"/>
    <property type="match status" value="1"/>
</dbReference>
<dbReference type="GO" id="GO:0005856">
    <property type="term" value="C:cytoskeleton"/>
    <property type="evidence" value="ECO:0007669"/>
    <property type="project" value="TreeGrafter"/>
</dbReference>
<dbReference type="InterPro" id="IPR011009">
    <property type="entry name" value="Kinase-like_dom_sf"/>
</dbReference>
<keyword evidence="5 11" id="KW-0418">Kinase</keyword>
<feature type="binding site" evidence="7">
    <location>
        <position position="102"/>
    </location>
    <ligand>
        <name>ATP</name>
        <dbReference type="ChEBI" id="CHEBI:30616"/>
    </ligand>
</feature>
<evidence type="ECO:0000256" key="2">
    <source>
        <dbReference type="ARBA" id="ARBA00022527"/>
    </source>
</evidence>
<evidence type="ECO:0000313" key="11">
    <source>
        <dbReference type="EMBL" id="KZV91616.1"/>
    </source>
</evidence>
<keyword evidence="12" id="KW-1185">Reference proteome</keyword>
<dbReference type="Pfam" id="PF00069">
    <property type="entry name" value="Pkinase"/>
    <property type="match status" value="1"/>
</dbReference>
<evidence type="ECO:0000256" key="1">
    <source>
        <dbReference type="ARBA" id="ARBA00008867"/>
    </source>
</evidence>
<dbReference type="PROSITE" id="PS00108">
    <property type="entry name" value="PROTEIN_KINASE_ST"/>
    <property type="match status" value="1"/>
</dbReference>
<dbReference type="OrthoDB" id="9332038at2759"/>
<dbReference type="PROSITE" id="PS00107">
    <property type="entry name" value="PROTEIN_KINASE_ATP"/>
    <property type="match status" value="1"/>
</dbReference>
<evidence type="ECO:0000256" key="3">
    <source>
        <dbReference type="ARBA" id="ARBA00022679"/>
    </source>
</evidence>
<keyword evidence="2 8" id="KW-0723">Serine/threonine-protein kinase</keyword>
<evidence type="ECO:0000256" key="6">
    <source>
        <dbReference type="ARBA" id="ARBA00022840"/>
    </source>
</evidence>
<feature type="compositionally biased region" description="Basic and acidic residues" evidence="9">
    <location>
        <begin position="404"/>
        <end position="413"/>
    </location>
</feature>